<evidence type="ECO:0000313" key="1">
    <source>
        <dbReference type="EMBL" id="GAA2141580.1"/>
    </source>
</evidence>
<evidence type="ECO:0000313" key="2">
    <source>
        <dbReference type="Proteomes" id="UP001501020"/>
    </source>
</evidence>
<protein>
    <submittedName>
        <fullName evidence="1">Uncharacterized protein</fullName>
    </submittedName>
</protein>
<name>A0ABP5L909_9ACTN</name>
<accession>A0ABP5L909</accession>
<dbReference type="EMBL" id="BAAAMR010000032">
    <property type="protein sequence ID" value="GAA2141580.1"/>
    <property type="molecule type" value="Genomic_DNA"/>
</dbReference>
<proteinExistence type="predicted"/>
<gene>
    <name evidence="1" type="ORF">GCM10009727_39260</name>
</gene>
<dbReference type="Proteomes" id="UP001501020">
    <property type="component" value="Unassembled WGS sequence"/>
</dbReference>
<sequence length="152" mass="16712">MGGHRDVEGDARCRYAPVDAVDRGRDRNVAVGDLADPAGVRPQTAHRADLSTDPQFVDKVRDAVGLYLNPPDNALVLAADEKSQMQAIDLLSRRITGESAHTWRDTGPEPSKIRRTKPFLIEGEEPETGILWNAAQKGAIEKSVELLATRFR</sequence>
<comment type="caution">
    <text evidence="1">The sequence shown here is derived from an EMBL/GenBank/DDBJ whole genome shotgun (WGS) entry which is preliminary data.</text>
</comment>
<organism evidence="1 2">
    <name type="scientific">Actinomadura napierensis</name>
    <dbReference type="NCBI Taxonomy" id="267854"/>
    <lineage>
        <taxon>Bacteria</taxon>
        <taxon>Bacillati</taxon>
        <taxon>Actinomycetota</taxon>
        <taxon>Actinomycetes</taxon>
        <taxon>Streptosporangiales</taxon>
        <taxon>Thermomonosporaceae</taxon>
        <taxon>Actinomadura</taxon>
    </lineage>
</organism>
<reference evidence="2" key="1">
    <citation type="journal article" date="2019" name="Int. J. Syst. Evol. Microbiol.">
        <title>The Global Catalogue of Microorganisms (GCM) 10K type strain sequencing project: providing services to taxonomists for standard genome sequencing and annotation.</title>
        <authorList>
            <consortium name="The Broad Institute Genomics Platform"/>
            <consortium name="The Broad Institute Genome Sequencing Center for Infectious Disease"/>
            <person name="Wu L."/>
            <person name="Ma J."/>
        </authorList>
    </citation>
    <scope>NUCLEOTIDE SEQUENCE [LARGE SCALE GENOMIC DNA]</scope>
    <source>
        <strain evidence="2">JCM 13850</strain>
    </source>
</reference>
<keyword evidence="2" id="KW-1185">Reference proteome</keyword>